<comment type="similarity">
    <text evidence="1 2">Belongs to the rad9 family.</text>
</comment>
<dbReference type="Proteomes" id="UP000663760">
    <property type="component" value="Chromosome 7"/>
</dbReference>
<keyword evidence="5" id="KW-1185">Reference proteome</keyword>
<dbReference type="PIRSF" id="PIRSF009303">
    <property type="entry name" value="Cell_cycle_RAD9"/>
    <property type="match status" value="1"/>
</dbReference>
<evidence type="ECO:0000256" key="1">
    <source>
        <dbReference type="ARBA" id="ARBA00008494"/>
    </source>
</evidence>
<dbReference type="InterPro" id="IPR026584">
    <property type="entry name" value="Rad9"/>
</dbReference>
<accession>A0A7I8KPZ8</accession>
<proteinExistence type="inferred from homology"/>
<evidence type="ECO:0000313" key="5">
    <source>
        <dbReference type="Proteomes" id="UP000663760"/>
    </source>
</evidence>
<reference evidence="4" key="1">
    <citation type="submission" date="2020-02" db="EMBL/GenBank/DDBJ databases">
        <authorList>
            <person name="Scholz U."/>
            <person name="Mascher M."/>
            <person name="Fiebig A."/>
        </authorList>
    </citation>
    <scope>NUCLEOTIDE SEQUENCE</scope>
</reference>
<evidence type="ECO:0000256" key="3">
    <source>
        <dbReference type="SAM" id="MobiDB-lite"/>
    </source>
</evidence>
<dbReference type="SUPFAM" id="SSF55979">
    <property type="entry name" value="DNA clamp"/>
    <property type="match status" value="1"/>
</dbReference>
<dbReference type="InterPro" id="IPR007268">
    <property type="entry name" value="Rad9/Ddc1"/>
</dbReference>
<dbReference type="Pfam" id="PF04139">
    <property type="entry name" value="Rad9"/>
    <property type="match status" value="1"/>
</dbReference>
<dbReference type="GO" id="GO:0071479">
    <property type="term" value="P:cellular response to ionizing radiation"/>
    <property type="evidence" value="ECO:0007669"/>
    <property type="project" value="TreeGrafter"/>
</dbReference>
<dbReference type="FunFam" id="3.70.10.10:FF:000012">
    <property type="entry name" value="cell cycle checkpoint control protein RAD9A"/>
    <property type="match status" value="1"/>
</dbReference>
<feature type="region of interest" description="Disordered" evidence="3">
    <location>
        <begin position="355"/>
        <end position="426"/>
    </location>
</feature>
<dbReference type="GO" id="GO:0030896">
    <property type="term" value="C:checkpoint clamp complex"/>
    <property type="evidence" value="ECO:0007669"/>
    <property type="project" value="UniProtKB-UniRule"/>
</dbReference>
<gene>
    <name evidence="4" type="ORF">SI8410_07010569</name>
</gene>
<evidence type="ECO:0000256" key="2">
    <source>
        <dbReference type="PIRNR" id="PIRNR009303"/>
    </source>
</evidence>
<feature type="compositionally biased region" description="Acidic residues" evidence="3">
    <location>
        <begin position="403"/>
        <end position="416"/>
    </location>
</feature>
<dbReference type="PANTHER" id="PTHR15237:SF0">
    <property type="entry name" value="CELL CYCLE CHECKPOINT CONTROL PROTEIN"/>
    <property type="match status" value="1"/>
</dbReference>
<organism evidence="4 5">
    <name type="scientific">Spirodela intermedia</name>
    <name type="common">Intermediate duckweed</name>
    <dbReference type="NCBI Taxonomy" id="51605"/>
    <lineage>
        <taxon>Eukaryota</taxon>
        <taxon>Viridiplantae</taxon>
        <taxon>Streptophyta</taxon>
        <taxon>Embryophyta</taxon>
        <taxon>Tracheophyta</taxon>
        <taxon>Spermatophyta</taxon>
        <taxon>Magnoliopsida</taxon>
        <taxon>Liliopsida</taxon>
        <taxon>Araceae</taxon>
        <taxon>Lemnoideae</taxon>
        <taxon>Spirodela</taxon>
    </lineage>
</organism>
<dbReference type="GO" id="GO:0000076">
    <property type="term" value="P:DNA replication checkpoint signaling"/>
    <property type="evidence" value="ECO:0007669"/>
    <property type="project" value="TreeGrafter"/>
</dbReference>
<protein>
    <submittedName>
        <fullName evidence="4">Uncharacterized protein</fullName>
    </submittedName>
</protein>
<dbReference type="PANTHER" id="PTHR15237">
    <property type="entry name" value="DNA REPAIR PROTEIN RAD9"/>
    <property type="match status" value="1"/>
</dbReference>
<dbReference type="EMBL" id="LR746270">
    <property type="protein sequence ID" value="CAA7399899.1"/>
    <property type="molecule type" value="Genomic_DNA"/>
</dbReference>
<dbReference type="OrthoDB" id="60092at2759"/>
<dbReference type="InterPro" id="IPR046938">
    <property type="entry name" value="DNA_clamp_sf"/>
</dbReference>
<name>A0A7I8KPZ8_SPIIN</name>
<dbReference type="AlphaFoldDB" id="A0A7I8KPZ8"/>
<dbReference type="Gene3D" id="3.70.10.10">
    <property type="match status" value="1"/>
</dbReference>
<evidence type="ECO:0000313" key="4">
    <source>
        <dbReference type="EMBL" id="CAA7399899.1"/>
    </source>
</evidence>
<dbReference type="GO" id="GO:0006281">
    <property type="term" value="P:DNA repair"/>
    <property type="evidence" value="ECO:0007669"/>
    <property type="project" value="UniProtKB-UniRule"/>
</dbReference>
<dbReference type="GO" id="GO:0031573">
    <property type="term" value="P:mitotic intra-S DNA damage checkpoint signaling"/>
    <property type="evidence" value="ECO:0007669"/>
    <property type="project" value="TreeGrafter"/>
</dbReference>
<sequence length="426" mass="46731">MELSLGGNALRTFTRSVTCLARVGSELVVQASASKLIFQTINSSRTAYQSVSYMPDFFDSYAVSPSTTAGGANREVQCSVLLKAICSIFRTPVSAVDRLTVVLPSPDAPKIQWTLECFSGVKKTYWITCNVEPDVHQLSIDRERYPSSFVVRPRDLARLLGNFQSTLQDITIIATDPSAAPSDSWDVIGGKVVEFRSYIDPLKDNTDTALHTQLWVDPAEEFLQYTHSGEPVDVTFCVKELKAFLSFCEGCEVDILLCFEKAGEPILMAPKFGFDDASNSDCDATLVLCTMLASQLPEGSTPQCRTLTRVGSQAEHARTGTQTPVANQPSDNVNILSELSGIAVNISDVARERRVQDDGNPSCPSHPRNRSPCNMETNHLDELQESAEMASDHCSKHHASNWLDEDDEDEEDEDDGGAFIPSTPPF</sequence>